<dbReference type="OrthoDB" id="245813at2"/>
<feature type="transmembrane region" description="Helical" evidence="1">
    <location>
        <begin position="200"/>
        <end position="217"/>
    </location>
</feature>
<dbReference type="RefSeq" id="WP_014101505.1">
    <property type="nucleotide sequence ID" value="NC_016025.1"/>
</dbReference>
<protein>
    <recommendedName>
        <fullName evidence="4">ABC-type transport system involved in multi-copper enzyme maturation, permease component</fullName>
    </recommendedName>
</protein>
<feature type="transmembrane region" description="Helical" evidence="1">
    <location>
        <begin position="149"/>
        <end position="169"/>
    </location>
</feature>
<evidence type="ECO:0000313" key="3">
    <source>
        <dbReference type="Proteomes" id="UP000006791"/>
    </source>
</evidence>
<feature type="transmembrane region" description="Helical" evidence="1">
    <location>
        <begin position="229"/>
        <end position="255"/>
    </location>
</feature>
<reference evidence="2 3" key="1">
    <citation type="journal article" date="2012" name="Environ. Microbiol.">
        <title>Complete genome of Candidatus Chloracidobacterium thermophilum, a chlorophyll-based photoheterotroph belonging to the phylum Acidobacteria.</title>
        <authorList>
            <person name="Garcia Costas A.M."/>
            <person name="Liu Z."/>
            <person name="Tomsho L.P."/>
            <person name="Schuster S.C."/>
            <person name="Ward D.M."/>
            <person name="Bryant D.A."/>
        </authorList>
    </citation>
    <scope>NUCLEOTIDE SEQUENCE [LARGE SCALE GENOMIC DNA]</scope>
    <source>
        <strain evidence="2 3">B</strain>
    </source>
</reference>
<dbReference type="PANTHER" id="PTHR43471">
    <property type="entry name" value="ABC TRANSPORTER PERMEASE"/>
    <property type="match status" value="1"/>
</dbReference>
<keyword evidence="1" id="KW-1133">Transmembrane helix</keyword>
<evidence type="ECO:0000313" key="2">
    <source>
        <dbReference type="EMBL" id="AEP13767.1"/>
    </source>
</evidence>
<dbReference type="AlphaFoldDB" id="G2LL91"/>
<organism evidence="2 3">
    <name type="scientific">Chloracidobacterium thermophilum (strain B)</name>
    <dbReference type="NCBI Taxonomy" id="981222"/>
    <lineage>
        <taxon>Bacteria</taxon>
        <taxon>Pseudomonadati</taxon>
        <taxon>Acidobacteriota</taxon>
        <taxon>Terriglobia</taxon>
        <taxon>Terriglobales</taxon>
        <taxon>Acidobacteriaceae</taxon>
        <taxon>Chloracidobacterium</taxon>
    </lineage>
</organism>
<name>G2LL91_CHLTF</name>
<dbReference type="EMBL" id="CP002515">
    <property type="protein sequence ID" value="AEP13767.1"/>
    <property type="molecule type" value="Genomic_DNA"/>
</dbReference>
<dbReference type="Proteomes" id="UP000006791">
    <property type="component" value="Chromosome 2"/>
</dbReference>
<dbReference type="PANTHER" id="PTHR43471:SF14">
    <property type="entry name" value="ABC-2 TYPE TRANSPORT SYSTEM PERMEASE PROTEIN"/>
    <property type="match status" value="1"/>
</dbReference>
<keyword evidence="1" id="KW-0472">Membrane</keyword>
<feature type="transmembrane region" description="Helical" evidence="1">
    <location>
        <begin position="441"/>
        <end position="463"/>
    </location>
</feature>
<gene>
    <name evidence="2" type="ordered locus">Cabther_B0770</name>
</gene>
<feature type="transmembrane region" description="Helical" evidence="1">
    <location>
        <begin position="24"/>
        <end position="43"/>
    </location>
</feature>
<dbReference type="STRING" id="981222.Cabther_B0770"/>
<feature type="transmembrane region" description="Helical" evidence="1">
    <location>
        <begin position="176"/>
        <end position="194"/>
    </location>
</feature>
<accession>G2LL91</accession>
<dbReference type="GO" id="GO:0005886">
    <property type="term" value="C:plasma membrane"/>
    <property type="evidence" value="ECO:0007669"/>
    <property type="project" value="UniProtKB-SubCell"/>
</dbReference>
<dbReference type="KEGG" id="ctm:Cabther_B0770"/>
<keyword evidence="1" id="KW-0812">Transmembrane</keyword>
<proteinExistence type="predicted"/>
<keyword evidence="3" id="KW-1185">Reference proteome</keyword>
<evidence type="ECO:0008006" key="4">
    <source>
        <dbReference type="Google" id="ProtNLM"/>
    </source>
</evidence>
<evidence type="ECO:0000256" key="1">
    <source>
        <dbReference type="SAM" id="Phobius"/>
    </source>
</evidence>
<dbReference type="Pfam" id="PF12679">
    <property type="entry name" value="ABC2_membrane_2"/>
    <property type="match status" value="1"/>
</dbReference>
<dbReference type="HOGENOM" id="CLU_042403_1_0_0"/>
<sequence length="476" mass="52451">MMHAKLWLSVFRHEWQHLLREKSLWLVGLVLSGLCVFGAYNGLRWTTFQQTASAAFQKSADERLTAYREAVAALEQKQAPDREFDARRPLIAGMFRVFQPAVLPPAPLATFAIGDRDLRPYAFRITMREAAVQPDPENPLHAATGWFDIAFVVTFLLPLMVFAFGYDVLSGERERGTLALVLAQPITPFALLVTKLAARGVWLVGTMWGAGLLAFLLTEGPSGAALLRLVLWMGLVAVYVWLWLAVVAVVAAGGWASATNAVVLSVVWLVWGLLIPAAGAGVANGLAPGPSPIELVNARRSADRAFEANEKELTARYLAAQGAPTALPPEDFSLQALARLAAIESDMRPLWESEEQARRRRHQWRSRLAWLSPTALMQSLLDGLSGVDADRWLAFYDQVLAFQKTWRERFARRVLPNDLIRAEEVPTWPRFTLREPPLSALYPHLALAGGLWLGLGGVLLWVAGTRAGSAGILPAR</sequence>
<feature type="transmembrane region" description="Helical" evidence="1">
    <location>
        <begin position="261"/>
        <end position="283"/>
    </location>
</feature>
<dbReference type="GO" id="GO:0140359">
    <property type="term" value="F:ABC-type transporter activity"/>
    <property type="evidence" value="ECO:0007669"/>
    <property type="project" value="InterPro"/>
</dbReference>